<dbReference type="Pfam" id="PF00856">
    <property type="entry name" value="SET"/>
    <property type="match status" value="1"/>
</dbReference>
<feature type="domain" description="Post-SET" evidence="4">
    <location>
        <begin position="120"/>
        <end position="136"/>
    </location>
</feature>
<dbReference type="SMART" id="SM00317">
    <property type="entry name" value="SET"/>
    <property type="match status" value="1"/>
</dbReference>
<proteinExistence type="predicted"/>
<evidence type="ECO:0000256" key="2">
    <source>
        <dbReference type="ARBA" id="ARBA00022691"/>
    </source>
</evidence>
<dbReference type="PROSITE" id="PS50280">
    <property type="entry name" value="SET"/>
    <property type="match status" value="1"/>
</dbReference>
<dbReference type="EMBL" id="CAFBLM010000016">
    <property type="protein sequence ID" value="CAB4865960.1"/>
    <property type="molecule type" value="Genomic_DNA"/>
</dbReference>
<evidence type="ECO:0000259" key="4">
    <source>
        <dbReference type="PROSITE" id="PS50868"/>
    </source>
</evidence>
<dbReference type="InterPro" id="IPR003616">
    <property type="entry name" value="Post-SET_dom"/>
</dbReference>
<dbReference type="PROSITE" id="PS50868">
    <property type="entry name" value="POST_SET"/>
    <property type="match status" value="1"/>
</dbReference>
<dbReference type="InterPro" id="IPR046341">
    <property type="entry name" value="SET_dom_sf"/>
</dbReference>
<dbReference type="Gene3D" id="2.170.270.10">
    <property type="entry name" value="SET domain"/>
    <property type="match status" value="1"/>
</dbReference>
<evidence type="ECO:0000313" key="5">
    <source>
        <dbReference type="EMBL" id="CAB4865960.1"/>
    </source>
</evidence>
<organism evidence="5">
    <name type="scientific">freshwater metagenome</name>
    <dbReference type="NCBI Taxonomy" id="449393"/>
    <lineage>
        <taxon>unclassified sequences</taxon>
        <taxon>metagenomes</taxon>
        <taxon>ecological metagenomes</taxon>
    </lineage>
</organism>
<sequence length="174" mass="18840">MDMCWLSPLAEANPAGGKGWGSYAKVAIPAGTTIAAFGGFVTSRSMLDTFDEDRRSRSIQIEDDLFLVGAATPEAGDMLNHSCEPSCGLMGSQVLVTMRDVAPGEELTFDYATCDTQDYDEFYCQCGNSACRGTVTGRDWMLPELQRRYAGWFSPYITRRIAAGALTDAGLSSD</sequence>
<dbReference type="InterPro" id="IPR001214">
    <property type="entry name" value="SET_dom"/>
</dbReference>
<keyword evidence="1" id="KW-0808">Transferase</keyword>
<name>A0A6J7D8N6_9ZZZZ</name>
<dbReference type="InterPro" id="IPR053201">
    <property type="entry name" value="Flavunoidine_N-MTase"/>
</dbReference>
<accession>A0A6J7D8N6</accession>
<dbReference type="SUPFAM" id="SSF82199">
    <property type="entry name" value="SET domain"/>
    <property type="match status" value="1"/>
</dbReference>
<reference evidence="5" key="1">
    <citation type="submission" date="2020-05" db="EMBL/GenBank/DDBJ databases">
        <authorList>
            <person name="Chiriac C."/>
            <person name="Salcher M."/>
            <person name="Ghai R."/>
            <person name="Kavagutti S V."/>
        </authorList>
    </citation>
    <scope>NUCLEOTIDE SEQUENCE</scope>
</reference>
<evidence type="ECO:0000256" key="1">
    <source>
        <dbReference type="ARBA" id="ARBA00022679"/>
    </source>
</evidence>
<evidence type="ECO:0000259" key="3">
    <source>
        <dbReference type="PROSITE" id="PS50280"/>
    </source>
</evidence>
<dbReference type="AlphaFoldDB" id="A0A6J7D8N6"/>
<dbReference type="PANTHER" id="PTHR12350">
    <property type="entry name" value="HISTONE-LYSINE N-METHYLTRANSFERASE-RELATED"/>
    <property type="match status" value="1"/>
</dbReference>
<gene>
    <name evidence="5" type="ORF">UFOPK3401_00524</name>
</gene>
<keyword evidence="2" id="KW-0949">S-adenosyl-L-methionine</keyword>
<dbReference type="GO" id="GO:0016740">
    <property type="term" value="F:transferase activity"/>
    <property type="evidence" value="ECO:0007669"/>
    <property type="project" value="UniProtKB-KW"/>
</dbReference>
<protein>
    <submittedName>
        <fullName evidence="5">Unannotated protein</fullName>
    </submittedName>
</protein>
<feature type="domain" description="SET" evidence="3">
    <location>
        <begin position="4"/>
        <end position="112"/>
    </location>
</feature>